<evidence type="ECO:0000256" key="5">
    <source>
        <dbReference type="ARBA" id="ARBA00022737"/>
    </source>
</evidence>
<keyword evidence="4 7" id="KW-0732">Signal</keyword>
<dbReference type="PANTHER" id="PTHR48060:SF24">
    <property type="entry name" value="NON-SPECIFIC SERINE_THREONINE PROTEIN KINASE"/>
    <property type="match status" value="1"/>
</dbReference>
<dbReference type="Proteomes" id="UP000242715">
    <property type="component" value="Unassembled WGS sequence"/>
</dbReference>
<keyword evidence="2" id="KW-1003">Cell membrane</keyword>
<dbReference type="FunFam" id="3.80.10.10:FF:000299">
    <property type="entry name" value="Piriformospora indica-insensitive protein 2"/>
    <property type="match status" value="1"/>
</dbReference>
<dbReference type="InterPro" id="IPR001611">
    <property type="entry name" value="Leu-rich_rpt"/>
</dbReference>
<organism evidence="9 10">
    <name type="scientific">Trifolium subterraneum</name>
    <name type="common">Subterranean clover</name>
    <dbReference type="NCBI Taxonomy" id="3900"/>
    <lineage>
        <taxon>Eukaryota</taxon>
        <taxon>Viridiplantae</taxon>
        <taxon>Streptophyta</taxon>
        <taxon>Embryophyta</taxon>
        <taxon>Tracheophyta</taxon>
        <taxon>Spermatophyta</taxon>
        <taxon>Magnoliopsida</taxon>
        <taxon>eudicotyledons</taxon>
        <taxon>Gunneridae</taxon>
        <taxon>Pentapetalae</taxon>
        <taxon>rosids</taxon>
        <taxon>fabids</taxon>
        <taxon>Fabales</taxon>
        <taxon>Fabaceae</taxon>
        <taxon>Papilionoideae</taxon>
        <taxon>50 kb inversion clade</taxon>
        <taxon>NPAAA clade</taxon>
        <taxon>Hologalegina</taxon>
        <taxon>IRL clade</taxon>
        <taxon>Trifolieae</taxon>
        <taxon>Trifolium</taxon>
    </lineage>
</organism>
<dbReference type="Pfam" id="PF00560">
    <property type="entry name" value="LRR_1"/>
    <property type="match status" value="1"/>
</dbReference>
<evidence type="ECO:0000256" key="2">
    <source>
        <dbReference type="ARBA" id="ARBA00022475"/>
    </source>
</evidence>
<dbReference type="OrthoDB" id="1434998at2759"/>
<dbReference type="EMBL" id="DF973565">
    <property type="protein sequence ID" value="GAU34739.1"/>
    <property type="molecule type" value="Genomic_DNA"/>
</dbReference>
<keyword evidence="5" id="KW-0677">Repeat</keyword>
<dbReference type="Pfam" id="PF13855">
    <property type="entry name" value="LRR_8"/>
    <property type="match status" value="1"/>
</dbReference>
<dbReference type="GO" id="GO:0005886">
    <property type="term" value="C:plasma membrane"/>
    <property type="evidence" value="ECO:0007669"/>
    <property type="project" value="UniProtKB-SubCell"/>
</dbReference>
<evidence type="ECO:0000313" key="9">
    <source>
        <dbReference type="EMBL" id="GAU34739.1"/>
    </source>
</evidence>
<feature type="domain" description="Leucine-rich repeat-containing N-terminal plant-type" evidence="8">
    <location>
        <begin position="36"/>
        <end position="74"/>
    </location>
</feature>
<dbReference type="InterPro" id="IPR032675">
    <property type="entry name" value="LRR_dom_sf"/>
</dbReference>
<keyword evidence="6" id="KW-0472">Membrane</keyword>
<feature type="signal peptide" evidence="7">
    <location>
        <begin position="1"/>
        <end position="23"/>
    </location>
</feature>
<keyword evidence="10" id="KW-1185">Reference proteome</keyword>
<evidence type="ECO:0000256" key="1">
    <source>
        <dbReference type="ARBA" id="ARBA00004236"/>
    </source>
</evidence>
<dbReference type="AlphaFoldDB" id="A0A2Z6NT54"/>
<accession>A0A2Z6NT54</accession>
<evidence type="ECO:0000256" key="3">
    <source>
        <dbReference type="ARBA" id="ARBA00022614"/>
    </source>
</evidence>
<dbReference type="InterPro" id="IPR013210">
    <property type="entry name" value="LRR_N_plant-typ"/>
</dbReference>
<reference evidence="10" key="1">
    <citation type="journal article" date="2017" name="Front. Plant Sci.">
        <title>Climate Clever Clovers: New Paradigm to Reduce the Environmental Footprint of Ruminants by Breeding Low Methanogenic Forages Utilizing Haplotype Variation.</title>
        <authorList>
            <person name="Kaur P."/>
            <person name="Appels R."/>
            <person name="Bayer P.E."/>
            <person name="Keeble-Gagnere G."/>
            <person name="Wang J."/>
            <person name="Hirakawa H."/>
            <person name="Shirasawa K."/>
            <person name="Vercoe P."/>
            <person name="Stefanova K."/>
            <person name="Durmic Z."/>
            <person name="Nichols P."/>
            <person name="Revell C."/>
            <person name="Isobe S.N."/>
            <person name="Edwards D."/>
            <person name="Erskine W."/>
        </authorList>
    </citation>
    <scope>NUCLEOTIDE SEQUENCE [LARGE SCALE GENOMIC DNA]</scope>
    <source>
        <strain evidence="10">cv. Daliak</strain>
    </source>
</reference>
<evidence type="ECO:0000256" key="7">
    <source>
        <dbReference type="SAM" id="SignalP"/>
    </source>
</evidence>
<keyword evidence="3" id="KW-0433">Leucine-rich repeat</keyword>
<dbReference type="Gene3D" id="3.80.10.10">
    <property type="entry name" value="Ribonuclease Inhibitor"/>
    <property type="match status" value="2"/>
</dbReference>
<gene>
    <name evidence="9" type="ORF">TSUD_17120</name>
</gene>
<evidence type="ECO:0000256" key="6">
    <source>
        <dbReference type="ARBA" id="ARBA00023136"/>
    </source>
</evidence>
<sequence>MLERMKLLPKLCLVVFYCMFVMATSSHSTEKIQGSDEANALLKWKASFDNQSKALLSSWNIGNNHCNWMGITCDVESKSIYKVNLVNIGLKGRLRNLTILDINSCYLTGTIPISIGMLAKLSSLKLYNNSLLGHIPREIGKLVNLKMLYLGMNSLYGFIPREIGFLKQLGELDLSDNHLSGTIPSTIGNLSNLYWIIFIPIISRVTFPLKSESYIPFPRSNC</sequence>
<name>A0A2Z6NT54_TRISU</name>
<proteinExistence type="predicted"/>
<comment type="subcellular location">
    <subcellularLocation>
        <location evidence="1">Cell membrane</location>
    </subcellularLocation>
</comment>
<dbReference type="PANTHER" id="PTHR48060">
    <property type="entry name" value="DNA DAMAGE-REPAIR/TOLERATION PROTEIN DRT100"/>
    <property type="match status" value="1"/>
</dbReference>
<evidence type="ECO:0000256" key="4">
    <source>
        <dbReference type="ARBA" id="ARBA00022729"/>
    </source>
</evidence>
<dbReference type="Pfam" id="PF08263">
    <property type="entry name" value="LRRNT_2"/>
    <property type="match status" value="1"/>
</dbReference>
<evidence type="ECO:0000313" key="10">
    <source>
        <dbReference type="Proteomes" id="UP000242715"/>
    </source>
</evidence>
<protein>
    <recommendedName>
        <fullName evidence="8">Leucine-rich repeat-containing N-terminal plant-type domain-containing protein</fullName>
    </recommendedName>
</protein>
<evidence type="ECO:0000259" key="8">
    <source>
        <dbReference type="Pfam" id="PF08263"/>
    </source>
</evidence>
<dbReference type="InterPro" id="IPR053211">
    <property type="entry name" value="DNA_repair-toleration"/>
</dbReference>
<dbReference type="SUPFAM" id="SSF52058">
    <property type="entry name" value="L domain-like"/>
    <property type="match status" value="1"/>
</dbReference>
<feature type="chain" id="PRO_5016350791" description="Leucine-rich repeat-containing N-terminal plant-type domain-containing protein" evidence="7">
    <location>
        <begin position="24"/>
        <end position="222"/>
    </location>
</feature>